<dbReference type="OrthoDB" id="7379473at2759"/>
<dbReference type="EMBL" id="OV170225">
    <property type="protein sequence ID" value="CAH0725658.1"/>
    <property type="molecule type" value="Genomic_DNA"/>
</dbReference>
<gene>
    <name evidence="2" type="ORF">BINO364_LOCUS11224</name>
</gene>
<organism evidence="2 3">
    <name type="scientific">Brenthis ino</name>
    <name type="common">lesser marbled fritillary</name>
    <dbReference type="NCBI Taxonomy" id="405034"/>
    <lineage>
        <taxon>Eukaryota</taxon>
        <taxon>Metazoa</taxon>
        <taxon>Ecdysozoa</taxon>
        <taxon>Arthropoda</taxon>
        <taxon>Hexapoda</taxon>
        <taxon>Insecta</taxon>
        <taxon>Pterygota</taxon>
        <taxon>Neoptera</taxon>
        <taxon>Endopterygota</taxon>
        <taxon>Lepidoptera</taxon>
        <taxon>Glossata</taxon>
        <taxon>Ditrysia</taxon>
        <taxon>Papilionoidea</taxon>
        <taxon>Nymphalidae</taxon>
        <taxon>Heliconiinae</taxon>
        <taxon>Argynnini</taxon>
        <taxon>Brenthis</taxon>
    </lineage>
</organism>
<evidence type="ECO:0000313" key="3">
    <source>
        <dbReference type="Proteomes" id="UP000838878"/>
    </source>
</evidence>
<evidence type="ECO:0000313" key="2">
    <source>
        <dbReference type="EMBL" id="CAH0725658.1"/>
    </source>
</evidence>
<keyword evidence="3" id="KW-1185">Reference proteome</keyword>
<feature type="region of interest" description="Disordered" evidence="1">
    <location>
        <begin position="1"/>
        <end position="20"/>
    </location>
</feature>
<dbReference type="Proteomes" id="UP000838878">
    <property type="component" value="Chromosome 5"/>
</dbReference>
<reference evidence="2" key="1">
    <citation type="submission" date="2021-12" db="EMBL/GenBank/DDBJ databases">
        <authorList>
            <person name="Martin H S."/>
        </authorList>
    </citation>
    <scope>NUCLEOTIDE SEQUENCE</scope>
</reference>
<accession>A0A8J9UT11</accession>
<feature type="compositionally biased region" description="Basic residues" evidence="1">
    <location>
        <begin position="8"/>
        <end position="20"/>
    </location>
</feature>
<name>A0A8J9UT11_9NEOP</name>
<feature type="region of interest" description="Disordered" evidence="1">
    <location>
        <begin position="56"/>
        <end position="94"/>
    </location>
</feature>
<dbReference type="AlphaFoldDB" id="A0A8J9UT11"/>
<feature type="non-terminal residue" evidence="2">
    <location>
        <position position="121"/>
    </location>
</feature>
<proteinExistence type="predicted"/>
<protein>
    <submittedName>
        <fullName evidence="2">Uncharacterized protein</fullName>
    </submittedName>
</protein>
<evidence type="ECO:0000256" key="1">
    <source>
        <dbReference type="SAM" id="MobiDB-lite"/>
    </source>
</evidence>
<sequence length="121" mass="13909">MPQERYLSRLHHRVPRTSRSRRREHVFICMFYPSAALNPAHPDRKVRSAARRARVVAASRHRSSRTDSPAKLCPKSTGADVSRINSHRERTPQPYELIPIESLTRRVASRPRATTHAPTIL</sequence>